<dbReference type="Proteomes" id="UP000197019">
    <property type="component" value="Chromosome"/>
</dbReference>
<reference evidence="1 2" key="1">
    <citation type="submission" date="2017-06" db="EMBL/GenBank/DDBJ databases">
        <title>Genome Sequencing of the methanotroph Methylovulum psychrotolerants str. HV10-M2 isolated from a high-altitude environment.</title>
        <authorList>
            <person name="Mateos-Rivera A."/>
        </authorList>
    </citation>
    <scope>NUCLEOTIDE SEQUENCE [LARGE SCALE GENOMIC DNA]</scope>
    <source>
        <strain evidence="1 2">HV10_M2</strain>
    </source>
</reference>
<dbReference type="OrthoDB" id="9791620at2"/>
<evidence type="ECO:0000313" key="1">
    <source>
        <dbReference type="EMBL" id="ASF45219.1"/>
    </source>
</evidence>
<dbReference type="AlphaFoldDB" id="A0A1Z4BVH8"/>
<proteinExistence type="predicted"/>
<keyword evidence="2" id="KW-1185">Reference proteome</keyword>
<accession>A0A1Z4BVH8</accession>
<organism evidence="1 2">
    <name type="scientific">Methylovulum psychrotolerans</name>
    <dbReference type="NCBI Taxonomy" id="1704499"/>
    <lineage>
        <taxon>Bacteria</taxon>
        <taxon>Pseudomonadati</taxon>
        <taxon>Pseudomonadota</taxon>
        <taxon>Gammaproteobacteria</taxon>
        <taxon>Methylococcales</taxon>
        <taxon>Methylococcaceae</taxon>
        <taxon>Methylovulum</taxon>
    </lineage>
</organism>
<dbReference type="KEGG" id="mpsy:CEK71_03605"/>
<sequence length="78" mass="8856">MSNYPKGSEWRLWDLHIHTPASYNFKRGGFAGMNSTDRSAAIKQVIKNINESDVSVYAINDYWTFDGYLALRAAHDDG</sequence>
<protein>
    <submittedName>
        <fullName evidence="1">Uncharacterized protein</fullName>
    </submittedName>
</protein>
<dbReference type="EMBL" id="CP022129">
    <property type="protein sequence ID" value="ASF45219.1"/>
    <property type="molecule type" value="Genomic_DNA"/>
</dbReference>
<gene>
    <name evidence="1" type="ORF">CEK71_03605</name>
</gene>
<evidence type="ECO:0000313" key="2">
    <source>
        <dbReference type="Proteomes" id="UP000197019"/>
    </source>
</evidence>
<name>A0A1Z4BVH8_9GAMM</name>
<dbReference type="RefSeq" id="WP_088618102.1">
    <property type="nucleotide sequence ID" value="NZ_CP022129.1"/>
</dbReference>